<dbReference type="Pfam" id="PF13246">
    <property type="entry name" value="Cation_ATPase"/>
    <property type="match status" value="1"/>
</dbReference>
<dbReference type="InterPro" id="IPR050510">
    <property type="entry name" value="Cation_transp_ATPase_P-type"/>
</dbReference>
<dbReference type="SUPFAM" id="SSF56784">
    <property type="entry name" value="HAD-like"/>
    <property type="match status" value="1"/>
</dbReference>
<dbReference type="SUPFAM" id="SSF81660">
    <property type="entry name" value="Metal cation-transporting ATPase, ATP-binding domain N"/>
    <property type="match status" value="1"/>
</dbReference>
<dbReference type="Gene3D" id="3.40.1110.10">
    <property type="entry name" value="Calcium-transporting ATPase, cytoplasmic domain N"/>
    <property type="match status" value="1"/>
</dbReference>
<feature type="transmembrane region" description="Helical" evidence="9">
    <location>
        <begin position="733"/>
        <end position="756"/>
    </location>
</feature>
<dbReference type="SUPFAM" id="SSF81653">
    <property type="entry name" value="Calcium ATPase, transduction domain A"/>
    <property type="match status" value="1"/>
</dbReference>
<dbReference type="NCBIfam" id="TIGR01494">
    <property type="entry name" value="ATPase_P-type"/>
    <property type="match status" value="2"/>
</dbReference>
<proteinExistence type="inferred from homology"/>
<evidence type="ECO:0000256" key="4">
    <source>
        <dbReference type="ARBA" id="ARBA00022741"/>
    </source>
</evidence>
<gene>
    <name evidence="11" type="ORF">J8C05_13460</name>
</gene>
<dbReference type="InterPro" id="IPR008250">
    <property type="entry name" value="ATPase_P-typ_transduc_dom_A_sf"/>
</dbReference>
<evidence type="ECO:0000313" key="12">
    <source>
        <dbReference type="Proteomes" id="UP000677668"/>
    </source>
</evidence>
<dbReference type="InterPro" id="IPR023298">
    <property type="entry name" value="ATPase_P-typ_TM_dom_sf"/>
</dbReference>
<keyword evidence="3 9" id="KW-0812">Transmembrane</keyword>
<dbReference type="InterPro" id="IPR023299">
    <property type="entry name" value="ATPase_P-typ_cyto_dom_N"/>
</dbReference>
<dbReference type="Pfam" id="PF08282">
    <property type="entry name" value="Hydrolase_3"/>
    <property type="match status" value="1"/>
</dbReference>
<keyword evidence="8 9" id="KW-0472">Membrane</keyword>
<feature type="transmembrane region" description="Helical" evidence="9">
    <location>
        <begin position="777"/>
        <end position="799"/>
    </location>
</feature>
<dbReference type="InterPro" id="IPR018303">
    <property type="entry name" value="ATPase_P-typ_P_site"/>
</dbReference>
<dbReference type="SUPFAM" id="SSF81665">
    <property type="entry name" value="Calcium ATPase, transmembrane domain M"/>
    <property type="match status" value="1"/>
</dbReference>
<dbReference type="PRINTS" id="PR00119">
    <property type="entry name" value="CATATPASE"/>
</dbReference>
<feature type="transmembrane region" description="Helical" evidence="9">
    <location>
        <begin position="880"/>
        <end position="897"/>
    </location>
</feature>
<dbReference type="SMART" id="SM00831">
    <property type="entry name" value="Cation_ATPase_N"/>
    <property type="match status" value="1"/>
</dbReference>
<dbReference type="InterPro" id="IPR001757">
    <property type="entry name" value="P_typ_ATPase"/>
</dbReference>
<keyword evidence="12" id="KW-1185">Reference proteome</keyword>
<evidence type="ECO:0000256" key="1">
    <source>
        <dbReference type="ARBA" id="ARBA00004141"/>
    </source>
</evidence>
<dbReference type="PANTHER" id="PTHR43294">
    <property type="entry name" value="SODIUM/POTASSIUM-TRANSPORTING ATPASE SUBUNIT ALPHA"/>
    <property type="match status" value="1"/>
</dbReference>
<feature type="transmembrane region" description="Helical" evidence="9">
    <location>
        <begin position="283"/>
        <end position="309"/>
    </location>
</feature>
<evidence type="ECO:0000256" key="3">
    <source>
        <dbReference type="ARBA" id="ARBA00022692"/>
    </source>
</evidence>
<evidence type="ECO:0000256" key="2">
    <source>
        <dbReference type="ARBA" id="ARBA00005675"/>
    </source>
</evidence>
<evidence type="ECO:0000256" key="6">
    <source>
        <dbReference type="ARBA" id="ARBA00022967"/>
    </source>
</evidence>
<dbReference type="Proteomes" id="UP000677668">
    <property type="component" value="Chromosome 2"/>
</dbReference>
<dbReference type="Pfam" id="PF00122">
    <property type="entry name" value="E1-E2_ATPase"/>
    <property type="match status" value="1"/>
</dbReference>
<keyword evidence="6" id="KW-1278">Translocase</keyword>
<evidence type="ECO:0000313" key="11">
    <source>
        <dbReference type="EMBL" id="QUV95030.1"/>
    </source>
</evidence>
<protein>
    <submittedName>
        <fullName evidence="11">HAD-IC family P-type ATPase</fullName>
    </submittedName>
</protein>
<dbReference type="InterPro" id="IPR023214">
    <property type="entry name" value="HAD_sf"/>
</dbReference>
<feature type="transmembrane region" description="Helical" evidence="9">
    <location>
        <begin position="811"/>
        <end position="828"/>
    </location>
</feature>
<reference evidence="11 12" key="1">
    <citation type="submission" date="2021-03" db="EMBL/GenBank/DDBJ databases">
        <title>Genomic and phenotypic characterization of Chloracidobacterium isolates provides evidence for multiple species.</title>
        <authorList>
            <person name="Saini M.K."/>
            <person name="Costas A.M.G."/>
            <person name="Tank M."/>
            <person name="Bryant D.A."/>
        </authorList>
    </citation>
    <scope>NUCLEOTIDE SEQUENCE [LARGE SCALE GENOMIC DNA]</scope>
    <source>
        <strain evidence="11 12">N</strain>
    </source>
</reference>
<dbReference type="SFLD" id="SFLDS00003">
    <property type="entry name" value="Haloacid_Dehalogenase"/>
    <property type="match status" value="1"/>
</dbReference>
<comment type="subcellular location">
    <subcellularLocation>
        <location evidence="1">Membrane</location>
        <topology evidence="1">Multi-pass membrane protein</topology>
    </subcellularLocation>
</comment>
<feature type="transmembrane region" description="Helical" evidence="9">
    <location>
        <begin position="93"/>
        <end position="109"/>
    </location>
</feature>
<dbReference type="Gene3D" id="1.20.1110.10">
    <property type="entry name" value="Calcium-transporting ATPase, transmembrane domain"/>
    <property type="match status" value="1"/>
</dbReference>
<feature type="domain" description="Cation-transporting P-type ATPase N-terminal" evidence="10">
    <location>
        <begin position="16"/>
        <end position="89"/>
    </location>
</feature>
<evidence type="ECO:0000256" key="8">
    <source>
        <dbReference type="ARBA" id="ARBA00023136"/>
    </source>
</evidence>
<dbReference type="Gene3D" id="2.70.150.10">
    <property type="entry name" value="Calcium-transporting ATPase, cytoplasmic transduction domain A"/>
    <property type="match status" value="1"/>
</dbReference>
<dbReference type="InterPro" id="IPR004014">
    <property type="entry name" value="ATPase_P-typ_cation-transptr_N"/>
</dbReference>
<dbReference type="InterPro" id="IPR006068">
    <property type="entry name" value="ATPase_P-typ_cation-transptr_C"/>
</dbReference>
<organism evidence="11 12">
    <name type="scientific">Chloracidobacterium sp. N</name>
    <dbReference type="NCBI Taxonomy" id="2821540"/>
    <lineage>
        <taxon>Bacteria</taxon>
        <taxon>Pseudomonadati</taxon>
        <taxon>Acidobacteriota</taxon>
        <taxon>Terriglobia</taxon>
        <taxon>Terriglobales</taxon>
        <taxon>Acidobacteriaceae</taxon>
        <taxon>Chloracidobacterium</taxon>
        <taxon>Chloracidobacterium aggregatum</taxon>
    </lineage>
</organism>
<dbReference type="PROSITE" id="PS00154">
    <property type="entry name" value="ATPASE_E1_E2"/>
    <property type="match status" value="1"/>
</dbReference>
<dbReference type="SFLD" id="SFLDF00027">
    <property type="entry name" value="p-type_atpase"/>
    <property type="match status" value="1"/>
</dbReference>
<sequence length="917" mass="98462">MQRDDSAATNALPPTPWHALSAQDIYARLQTTPDGLTPDDVAARQRQYGRNLLPTKPPPQLWLVILHQFTNSLIYILLIAGLVALAIGDFKDAAFIFGVVILNAIIGTYQEWRAEQNAYALQSLLEIRSRVRRCGEVLTVSAEDLVPGDIVLFESGDKVAADVRLVQVSNLGVDEALLTGESMPITKSVAPLAETTPVSDRTNMVFAGSLVVTGRGMGVVVETGTRTEVGRIAQSLIEVASAKPPLLVRMEQFSHQVGIIILACSCLLGVVSVFQGLPVREVFLVMVGLAVAAIPEGLPVALTVALSIATARMANRKVIARRLVAVESLGSCTVIASDKTGTLTLNEQTAQVLVLPDGQRFEATGQGYCGEGEVTLADGRPLTDAQREVLRRLGRAAILCNEGALTRTAEGWRHSGDAMDVALLALGHKLGLTPETERKNHPLLEEIPFESERRYAAVAYRSGDHIQVAVKGAVEVVAGFCQTMLAADGERPLDLNHVVQQSDALAAEGYRVLAIAHGTVAPAGDALPDLTQVKGLTLVGLVGFIDPLRPEVKAAVAQARRAGVKVLMITGDHPLTALAIARDLGLAQSKEETVAGKELAGLTGEQLRQWLDAHPQVRVFARVTPDQKLAIVDALVARGEVVAVTGDGVNDAPALNRANIGVAMGSGTDVAKEAAQIIITDDNFASIVAGIEEGRYAYANIRKVTWFLISTGAASLILIGGTVALALPMPLSAVQWLWLNLVTNGIQDVALAFEAGEEGAMRQPPRDPKEGIFDRRMITRVLLGGITMAVLCFGLWVYLMNSGVEVNSARNILLAFFVLIQFFYVLTCRSETASAFSISWRRNPVLIGGALTALSVHILSMNWSVMQSVLRLEPLSLDKWFGLAALATIVFIVMETYKRWQRMSQERTLAQETPTTA</sequence>
<dbReference type="InterPro" id="IPR059000">
    <property type="entry name" value="ATPase_P-type_domA"/>
</dbReference>
<dbReference type="InterPro" id="IPR036412">
    <property type="entry name" value="HAD-like_sf"/>
</dbReference>
<feature type="transmembrane region" description="Helical" evidence="9">
    <location>
        <begin position="840"/>
        <end position="860"/>
    </location>
</feature>
<dbReference type="EMBL" id="CP072643">
    <property type="protein sequence ID" value="QUV95030.1"/>
    <property type="molecule type" value="Genomic_DNA"/>
</dbReference>
<dbReference type="SFLD" id="SFLDG00002">
    <property type="entry name" value="C1.7:_P-type_atpase_like"/>
    <property type="match status" value="1"/>
</dbReference>
<accession>A0ABX8B328</accession>
<comment type="similarity">
    <text evidence="2">Belongs to the cation transport ATPase (P-type) (TC 3.A.3) family. Type IIA subfamily.</text>
</comment>
<evidence type="ECO:0000256" key="5">
    <source>
        <dbReference type="ARBA" id="ARBA00022840"/>
    </source>
</evidence>
<keyword evidence="7 9" id="KW-1133">Transmembrane helix</keyword>
<dbReference type="Pfam" id="PF00689">
    <property type="entry name" value="Cation_ATPase_C"/>
    <property type="match status" value="1"/>
</dbReference>
<keyword evidence="5" id="KW-0067">ATP-binding</keyword>
<evidence type="ECO:0000256" key="7">
    <source>
        <dbReference type="ARBA" id="ARBA00022989"/>
    </source>
</evidence>
<feature type="transmembrane region" description="Helical" evidence="9">
    <location>
        <begin position="257"/>
        <end position="277"/>
    </location>
</feature>
<dbReference type="InterPro" id="IPR044492">
    <property type="entry name" value="P_typ_ATPase_HD_dom"/>
</dbReference>
<keyword evidence="4" id="KW-0547">Nucleotide-binding</keyword>
<dbReference type="PANTHER" id="PTHR43294:SF20">
    <property type="entry name" value="P-TYPE ATPASE"/>
    <property type="match status" value="1"/>
</dbReference>
<dbReference type="RefSeq" id="WP_211423272.1">
    <property type="nucleotide sequence ID" value="NZ_CP072643.1"/>
</dbReference>
<dbReference type="Gene3D" id="3.40.50.1000">
    <property type="entry name" value="HAD superfamily/HAD-like"/>
    <property type="match status" value="1"/>
</dbReference>
<dbReference type="Pfam" id="PF00690">
    <property type="entry name" value="Cation_ATPase_N"/>
    <property type="match status" value="1"/>
</dbReference>
<feature type="transmembrane region" description="Helical" evidence="9">
    <location>
        <begin position="61"/>
        <end position="87"/>
    </location>
</feature>
<evidence type="ECO:0000256" key="9">
    <source>
        <dbReference type="SAM" id="Phobius"/>
    </source>
</evidence>
<dbReference type="PRINTS" id="PR00120">
    <property type="entry name" value="HATPASE"/>
</dbReference>
<name>A0ABX8B328_9BACT</name>
<feature type="transmembrane region" description="Helical" evidence="9">
    <location>
        <begin position="704"/>
        <end position="727"/>
    </location>
</feature>
<evidence type="ECO:0000259" key="10">
    <source>
        <dbReference type="SMART" id="SM00831"/>
    </source>
</evidence>